<gene>
    <name evidence="3" type="ORF">WI372_17265</name>
</gene>
<dbReference type="InterPro" id="IPR007159">
    <property type="entry name" value="SpoVT-AbrB_dom"/>
</dbReference>
<proteinExistence type="predicted"/>
<feature type="domain" description="SpoVT-AbrB" evidence="2">
    <location>
        <begin position="1"/>
        <end position="43"/>
    </location>
</feature>
<dbReference type="Proteomes" id="UP001484239">
    <property type="component" value="Unassembled WGS sequence"/>
</dbReference>
<evidence type="ECO:0000313" key="4">
    <source>
        <dbReference type="Proteomes" id="UP001484239"/>
    </source>
</evidence>
<evidence type="ECO:0000259" key="2">
    <source>
        <dbReference type="PROSITE" id="PS51740"/>
    </source>
</evidence>
<dbReference type="SMART" id="SM00966">
    <property type="entry name" value="SpoVT_AbrB"/>
    <property type="match status" value="1"/>
</dbReference>
<dbReference type="InterPro" id="IPR037914">
    <property type="entry name" value="SpoVT-AbrB_sf"/>
</dbReference>
<evidence type="ECO:0000256" key="1">
    <source>
        <dbReference type="PROSITE-ProRule" id="PRU01076"/>
    </source>
</evidence>
<dbReference type="GO" id="GO:0003677">
    <property type="term" value="F:DNA binding"/>
    <property type="evidence" value="ECO:0007669"/>
    <property type="project" value="UniProtKB-KW"/>
</dbReference>
<dbReference type="Pfam" id="PF04014">
    <property type="entry name" value="MazE_antitoxin"/>
    <property type="match status" value="1"/>
</dbReference>
<dbReference type="PROSITE" id="PS51740">
    <property type="entry name" value="SPOVT_ABRB"/>
    <property type="match status" value="1"/>
</dbReference>
<organism evidence="3 4">
    <name type="scientific">Gaopeijia maritima</name>
    <dbReference type="NCBI Taxonomy" id="3119007"/>
    <lineage>
        <taxon>Bacteria</taxon>
        <taxon>Pseudomonadati</taxon>
        <taxon>Gemmatimonadota</taxon>
        <taxon>Longimicrobiia</taxon>
        <taxon>Gaopeijiales</taxon>
        <taxon>Gaopeijiaceae</taxon>
        <taxon>Gaopeijia</taxon>
    </lineage>
</organism>
<dbReference type="Gene3D" id="2.10.260.10">
    <property type="match status" value="1"/>
</dbReference>
<dbReference type="SUPFAM" id="SSF89447">
    <property type="entry name" value="AbrB/MazE/MraZ-like"/>
    <property type="match status" value="1"/>
</dbReference>
<evidence type="ECO:0000313" key="3">
    <source>
        <dbReference type="EMBL" id="MEK9502749.1"/>
    </source>
</evidence>
<comment type="caution">
    <text evidence="3">The sequence shown here is derived from an EMBL/GenBank/DDBJ whole genome shotgun (WGS) entry which is preliminary data.</text>
</comment>
<accession>A0ABU9EDG8</accession>
<dbReference type="EMBL" id="JBBHLI010000014">
    <property type="protein sequence ID" value="MEK9502749.1"/>
    <property type="molecule type" value="Genomic_DNA"/>
</dbReference>
<dbReference type="NCBIfam" id="TIGR01439">
    <property type="entry name" value="lp_hng_hel_AbrB"/>
    <property type="match status" value="1"/>
</dbReference>
<keyword evidence="1 3" id="KW-0238">DNA-binding</keyword>
<name>A0ABU9EDG8_9BACT</name>
<dbReference type="RefSeq" id="WP_405283671.1">
    <property type="nucleotide sequence ID" value="NZ_CP144380.1"/>
</dbReference>
<reference evidence="3 4" key="1">
    <citation type="submission" date="2024-02" db="EMBL/GenBank/DDBJ databases">
        <title>A novel Gemmatimonadota bacterium.</title>
        <authorList>
            <person name="Du Z.-J."/>
            <person name="Ye Y.-Q."/>
        </authorList>
    </citation>
    <scope>NUCLEOTIDE SEQUENCE [LARGE SCALE GENOMIC DNA]</scope>
    <source>
        <strain evidence="3 4">DH-20</strain>
    </source>
</reference>
<sequence>MRITTKGRVTIPRAIRDQLGLLPHTELECRVRGEEVVLTRADSRPRGLRVVAHLSGRGDIPMTTDEILALTRDAGPV</sequence>
<keyword evidence="4" id="KW-1185">Reference proteome</keyword>
<protein>
    <submittedName>
        <fullName evidence="3">AbrB/MazE/SpoVT family DNA-binding domain-containing protein</fullName>
    </submittedName>
</protein>